<reference evidence="4" key="1">
    <citation type="submission" date="2022-12" db="EMBL/GenBank/DDBJ databases">
        <title>Reference genome sequencing for broad-spectrum identification of bacterial and archaeal isolates by mass spectrometry.</title>
        <authorList>
            <person name="Sekiguchi Y."/>
            <person name="Tourlousse D.M."/>
        </authorList>
    </citation>
    <scope>NUCLEOTIDE SEQUENCE</scope>
    <source>
        <strain evidence="4">14</strain>
    </source>
</reference>
<gene>
    <name evidence="4" type="ORF">ARHIZOSPH14_08470</name>
</gene>
<evidence type="ECO:0000259" key="2">
    <source>
        <dbReference type="Pfam" id="PF17389"/>
    </source>
</evidence>
<name>A0A9W6CUG4_9MICO</name>
<dbReference type="Pfam" id="PF17390">
    <property type="entry name" value="Bac_rhamnosid_C"/>
    <property type="match status" value="1"/>
</dbReference>
<comment type="caution">
    <text evidence="4">The sequence shown here is derived from an EMBL/GenBank/DDBJ whole genome shotgun (WGS) entry which is preliminary data.</text>
</comment>
<organism evidence="4 5">
    <name type="scientific">Agromyces rhizosphaerae</name>
    <dbReference type="NCBI Taxonomy" id="88374"/>
    <lineage>
        <taxon>Bacteria</taxon>
        <taxon>Bacillati</taxon>
        <taxon>Actinomycetota</taxon>
        <taxon>Actinomycetes</taxon>
        <taxon>Micrococcales</taxon>
        <taxon>Microbacteriaceae</taxon>
        <taxon>Agromyces</taxon>
    </lineage>
</organism>
<dbReference type="RefSeq" id="WP_281882620.1">
    <property type="nucleotide sequence ID" value="NZ_BSDP01000001.1"/>
</dbReference>
<evidence type="ECO:0000313" key="5">
    <source>
        <dbReference type="Proteomes" id="UP001144396"/>
    </source>
</evidence>
<dbReference type="InterPro" id="IPR035398">
    <property type="entry name" value="Bac_rhamnosid_C"/>
</dbReference>
<dbReference type="InterPro" id="IPR012341">
    <property type="entry name" value="6hp_glycosidase-like_sf"/>
</dbReference>
<feature type="region of interest" description="Disordered" evidence="1">
    <location>
        <begin position="19"/>
        <end position="41"/>
    </location>
</feature>
<dbReference type="EMBL" id="BSDP01000001">
    <property type="protein sequence ID" value="GLI26605.1"/>
    <property type="molecule type" value="Genomic_DNA"/>
</dbReference>
<evidence type="ECO:0000256" key="1">
    <source>
        <dbReference type="SAM" id="MobiDB-lite"/>
    </source>
</evidence>
<accession>A0A9W6CUG4</accession>
<dbReference type="GO" id="GO:0005975">
    <property type="term" value="P:carbohydrate metabolic process"/>
    <property type="evidence" value="ECO:0007669"/>
    <property type="project" value="InterPro"/>
</dbReference>
<dbReference type="AlphaFoldDB" id="A0A9W6CUG4"/>
<feature type="domain" description="Alpha-L-rhamnosidase six-hairpin glycosidase" evidence="2">
    <location>
        <begin position="305"/>
        <end position="653"/>
    </location>
</feature>
<dbReference type="PANTHER" id="PTHR34987:SF6">
    <property type="entry name" value="ALPHA-L-RHAMNOSIDASE SIX-HAIRPIN GLYCOSIDASE DOMAIN-CONTAINING PROTEIN"/>
    <property type="match status" value="1"/>
</dbReference>
<evidence type="ECO:0008006" key="6">
    <source>
        <dbReference type="Google" id="ProtNLM"/>
    </source>
</evidence>
<feature type="domain" description="Alpha-L-rhamnosidase C-terminal" evidence="3">
    <location>
        <begin position="655"/>
        <end position="708"/>
    </location>
</feature>
<evidence type="ECO:0000259" key="3">
    <source>
        <dbReference type="Pfam" id="PF17390"/>
    </source>
</evidence>
<proteinExistence type="predicted"/>
<protein>
    <recommendedName>
        <fullName evidence="6">Bacterial alpha-L-rhamnosidase</fullName>
    </recommendedName>
</protein>
<dbReference type="SUPFAM" id="SSF48208">
    <property type="entry name" value="Six-hairpin glycosidases"/>
    <property type="match status" value="1"/>
</dbReference>
<dbReference type="InterPro" id="IPR008928">
    <property type="entry name" value="6-hairpin_glycosidase_sf"/>
</dbReference>
<dbReference type="Gene3D" id="1.50.10.10">
    <property type="match status" value="1"/>
</dbReference>
<dbReference type="Pfam" id="PF17389">
    <property type="entry name" value="Bac_rhamnosid6H"/>
    <property type="match status" value="1"/>
</dbReference>
<sequence length="739" mass="77422">MPGDTPDGLRRHLAAVAGEQATDASGGPLGGSGDAARDGGDAVADASWERAADGATTWWYAPDQYELGVLHRLVREGFAANRFVHYAMNFGATDPVTTFVRDLDADETELRLTASGSATVEVDGVRVEARGGAGEFHVSPPVGAARIEVAVHAAEGVPPALAELGGASAWLLRTPDGLVPAEPRPGTAATAPHDAGEPLVEVPVRRLGPADWEVAPALGRPYVESPARPRLGVGETAAEALATSSGGHDSETRIEVVEAAPGVWTTSHEVAMRYLHVEPGEASAGEPGELRGIRVEGRRRRMPRSGAYACSDDALTRIWATSARTLATCMQSLMIDGIKRDRMPWIGDHALGILANAFAFGDAGIARDSLVALGRPRHGFVNGIADYSLWWLIAVRSYVRQFGDRAFARREAAHVRRFLETMDAFADAEGVLRPEAGEDAFGPAGERAVFIDWGVAFEDGRDPTALQVLWYWAVRDGAEVLELAGAPEAEGWAARARGIRSTLVDRAWDADRGAWRTYLDDAGAVPSGDDAALAGYPNFLAVLAGLEADAAGAGAAAAGADGRADAITATATGTPFMQAFALLALARLGGRAVSVARIRARWGGMLDAGAATFWEEFGVDDDGSHAAMYGRPFGRSLAHAWASGPAALLPEAVLGIRPLDDGWRTVLVEPELGELAWAAAIVPTPAGDLFVHADRVRLRVEVPAGVTVRAAGREFAGPGEVAWDAAGGPTPPVSASSTT</sequence>
<dbReference type="PANTHER" id="PTHR34987">
    <property type="entry name" value="C, PUTATIVE (AFU_ORTHOLOGUE AFUA_3G02880)-RELATED"/>
    <property type="match status" value="1"/>
</dbReference>
<dbReference type="InterPro" id="IPR035396">
    <property type="entry name" value="Bac_rhamnosid6H"/>
</dbReference>
<evidence type="ECO:0000313" key="4">
    <source>
        <dbReference type="EMBL" id="GLI26605.1"/>
    </source>
</evidence>
<dbReference type="Gene3D" id="2.60.420.10">
    <property type="entry name" value="Maltose phosphorylase, domain 3"/>
    <property type="match status" value="1"/>
</dbReference>
<keyword evidence="5" id="KW-1185">Reference proteome</keyword>
<dbReference type="Proteomes" id="UP001144396">
    <property type="component" value="Unassembled WGS sequence"/>
</dbReference>